<feature type="domain" description="HTH araC/xylS-type" evidence="4">
    <location>
        <begin position="200"/>
        <end position="298"/>
    </location>
</feature>
<dbReference type="InterPro" id="IPR018060">
    <property type="entry name" value="HTH_AraC"/>
</dbReference>
<keyword evidence="1" id="KW-0805">Transcription regulation</keyword>
<dbReference type="PROSITE" id="PS00041">
    <property type="entry name" value="HTH_ARAC_FAMILY_1"/>
    <property type="match status" value="1"/>
</dbReference>
<dbReference type="RefSeq" id="WP_134752268.1">
    <property type="nucleotide sequence ID" value="NZ_CP038149.1"/>
</dbReference>
<accession>A0A4P7CTZ3</accession>
<dbReference type="Proteomes" id="UP000295727">
    <property type="component" value="Chromosome 2"/>
</dbReference>
<dbReference type="Pfam" id="PF12852">
    <property type="entry name" value="Cupin_6"/>
    <property type="match status" value="1"/>
</dbReference>
<dbReference type="Gene3D" id="1.10.10.60">
    <property type="entry name" value="Homeodomain-like"/>
    <property type="match status" value="2"/>
</dbReference>
<evidence type="ECO:0000259" key="4">
    <source>
        <dbReference type="PROSITE" id="PS01124"/>
    </source>
</evidence>
<keyword evidence="6" id="KW-1185">Reference proteome</keyword>
<gene>
    <name evidence="5" type="ORF">E1956_20120</name>
</gene>
<sequence>MDALNGWLKAVRADGLVLVRTRVAGPWGFEVQPRDAAVFHFVAEGRAFVRQPEMETIELRAGELVLFPRGSAHEVAHSGQGKAVPLDVFLSMRNGVVDRNPKATTLICGQFDIDQHLALPALRALPQAVSLRAGTEPGCSPLSDTLRMLRHEVEAPNFGNQIVVRNLLSSMFVYFIRDWADAASPATNDWFSALRTPHVTRVLARMHEEPERAWTLEELAKVAGLSRAAFARNFSNSVGEPPHSYLTRWRMGIAAQLLEQTDLRLGEIASRVGYQSEFSFSRAFKSTRGVSPIQYRREKPDRR</sequence>
<dbReference type="InterPro" id="IPR018062">
    <property type="entry name" value="HTH_AraC-typ_CS"/>
</dbReference>
<keyword evidence="2" id="KW-0238">DNA-binding</keyword>
<dbReference type="Gene3D" id="2.60.120.10">
    <property type="entry name" value="Jelly Rolls"/>
    <property type="match status" value="1"/>
</dbReference>
<organism evidence="5 6">
    <name type="scientific">Paraburkholderia pallida</name>
    <dbReference type="NCBI Taxonomy" id="2547399"/>
    <lineage>
        <taxon>Bacteria</taxon>
        <taxon>Pseudomonadati</taxon>
        <taxon>Pseudomonadota</taxon>
        <taxon>Betaproteobacteria</taxon>
        <taxon>Burkholderiales</taxon>
        <taxon>Burkholderiaceae</taxon>
        <taxon>Paraburkholderia</taxon>
    </lineage>
</organism>
<dbReference type="Pfam" id="PF12833">
    <property type="entry name" value="HTH_18"/>
    <property type="match status" value="1"/>
</dbReference>
<evidence type="ECO:0000256" key="2">
    <source>
        <dbReference type="ARBA" id="ARBA00023125"/>
    </source>
</evidence>
<dbReference type="PANTHER" id="PTHR46796:SF7">
    <property type="entry name" value="ARAC FAMILY TRANSCRIPTIONAL REGULATOR"/>
    <property type="match status" value="1"/>
</dbReference>
<dbReference type="SUPFAM" id="SSF51182">
    <property type="entry name" value="RmlC-like cupins"/>
    <property type="match status" value="1"/>
</dbReference>
<dbReference type="InterPro" id="IPR009057">
    <property type="entry name" value="Homeodomain-like_sf"/>
</dbReference>
<dbReference type="InterPro" id="IPR050204">
    <property type="entry name" value="AraC_XylS_family_regulators"/>
</dbReference>
<dbReference type="SMART" id="SM00342">
    <property type="entry name" value="HTH_ARAC"/>
    <property type="match status" value="1"/>
</dbReference>
<evidence type="ECO:0000256" key="1">
    <source>
        <dbReference type="ARBA" id="ARBA00023015"/>
    </source>
</evidence>
<dbReference type="PRINTS" id="PR00032">
    <property type="entry name" value="HTHARAC"/>
</dbReference>
<name>A0A4P7CTZ3_9BURK</name>
<dbReference type="InterPro" id="IPR014710">
    <property type="entry name" value="RmlC-like_jellyroll"/>
</dbReference>
<dbReference type="PANTHER" id="PTHR46796">
    <property type="entry name" value="HTH-TYPE TRANSCRIPTIONAL ACTIVATOR RHAS-RELATED"/>
    <property type="match status" value="1"/>
</dbReference>
<dbReference type="EMBL" id="CP038149">
    <property type="protein sequence ID" value="QBQ99485.1"/>
    <property type="molecule type" value="Genomic_DNA"/>
</dbReference>
<reference evidence="5 6" key="1">
    <citation type="submission" date="2019-03" db="EMBL/GenBank/DDBJ databases">
        <title>Paraburkholderia sp. 7MH5, isolated from subtropical forest soil.</title>
        <authorList>
            <person name="Gao Z.-H."/>
            <person name="Qiu L.-H."/>
        </authorList>
    </citation>
    <scope>NUCLEOTIDE SEQUENCE [LARGE SCALE GENOMIC DNA]</scope>
    <source>
        <strain evidence="5 6">7MH5</strain>
    </source>
</reference>
<dbReference type="KEGG" id="ppai:E1956_20120"/>
<evidence type="ECO:0000256" key="3">
    <source>
        <dbReference type="ARBA" id="ARBA00023163"/>
    </source>
</evidence>
<dbReference type="InterPro" id="IPR011051">
    <property type="entry name" value="RmlC_Cupin_sf"/>
</dbReference>
<dbReference type="OrthoDB" id="9789899at2"/>
<dbReference type="GO" id="GO:0003700">
    <property type="term" value="F:DNA-binding transcription factor activity"/>
    <property type="evidence" value="ECO:0007669"/>
    <property type="project" value="InterPro"/>
</dbReference>
<proteinExistence type="predicted"/>
<dbReference type="InterPro" id="IPR032783">
    <property type="entry name" value="AraC_lig"/>
</dbReference>
<evidence type="ECO:0000313" key="5">
    <source>
        <dbReference type="EMBL" id="QBQ99485.1"/>
    </source>
</evidence>
<protein>
    <submittedName>
        <fullName evidence="5">AraC family transcriptional regulator</fullName>
    </submittedName>
</protein>
<dbReference type="PROSITE" id="PS01124">
    <property type="entry name" value="HTH_ARAC_FAMILY_2"/>
    <property type="match status" value="1"/>
</dbReference>
<dbReference type="GO" id="GO:0043565">
    <property type="term" value="F:sequence-specific DNA binding"/>
    <property type="evidence" value="ECO:0007669"/>
    <property type="project" value="InterPro"/>
</dbReference>
<dbReference type="AlphaFoldDB" id="A0A4P7CTZ3"/>
<dbReference type="InterPro" id="IPR020449">
    <property type="entry name" value="Tscrpt_reg_AraC-type_HTH"/>
</dbReference>
<keyword evidence="3" id="KW-0804">Transcription</keyword>
<evidence type="ECO:0000313" key="6">
    <source>
        <dbReference type="Proteomes" id="UP000295727"/>
    </source>
</evidence>
<dbReference type="SUPFAM" id="SSF46689">
    <property type="entry name" value="Homeodomain-like"/>
    <property type="match status" value="2"/>
</dbReference>